<dbReference type="EMBL" id="VXKE01000021">
    <property type="protein sequence ID" value="KAA8707889.1"/>
    <property type="molecule type" value="Genomic_DNA"/>
</dbReference>
<feature type="domain" description="NADH:quinone oxidoreductase/Mrp antiporter transmembrane" evidence="7">
    <location>
        <begin position="133"/>
        <end position="429"/>
    </location>
</feature>
<evidence type="ECO:0000256" key="2">
    <source>
        <dbReference type="ARBA" id="ARBA00022692"/>
    </source>
</evidence>
<reference evidence="8 9" key="1">
    <citation type="submission" date="2019-09" db="EMBL/GenBank/DDBJ databases">
        <title>Draft genome sequence of various Type strains from the CCUG.</title>
        <authorList>
            <person name="Pineiro-Iglesias B."/>
            <person name="Tunovic T."/>
            <person name="Unosson C."/>
            <person name="Inganas E."/>
            <person name="Ohlen M."/>
            <person name="Cardew S."/>
            <person name="Jensie-Markopoulos S."/>
            <person name="Salva-Serra F."/>
            <person name="Jaen-Luchoro D."/>
            <person name="Karlsson R."/>
            <person name="Svensson-Stadler L."/>
            <person name="Chun J."/>
            <person name="Moore E."/>
        </authorList>
    </citation>
    <scope>NUCLEOTIDE SEQUENCE [LARGE SCALE GENOMIC DNA]</scope>
    <source>
        <strain evidence="8 9">CCUG 32756T</strain>
    </source>
</reference>
<keyword evidence="5" id="KW-0830">Ubiquinone</keyword>
<dbReference type="GO" id="GO:0008137">
    <property type="term" value="F:NADH dehydrogenase (ubiquinone) activity"/>
    <property type="evidence" value="ECO:0007669"/>
    <property type="project" value="InterPro"/>
</dbReference>
<feature type="transmembrane region" description="Helical" evidence="5">
    <location>
        <begin position="202"/>
        <end position="227"/>
    </location>
</feature>
<gene>
    <name evidence="5" type="primary">nuoN</name>
    <name evidence="8" type="ORF">F4V45_08505</name>
</gene>
<evidence type="ECO:0000256" key="4">
    <source>
        <dbReference type="ARBA" id="ARBA00023136"/>
    </source>
</evidence>
<sequence length="497" mass="54304">MDLLPPLDFAELSLSAISPSLVLIAGALLLLLANVFVRSFDVAFRGVNVALCAVFLGFSIVCSLHLVLGTTFFSLIHISGITILSQVTMEFVALAFILLFFTTQDKCEYSVRVGEFYPLYLLMIAGFDIMVSSQHLLVILLGLEIGSLSLVALIALSGKPRAIEAGVKYFVLGVLASVFFIVGVLCWYFASATFDLNALQNALFAGEYISLAAIMMGLVFMIGAIGFKISAVPFHSWMPDVYQGSNAIVAGVVSIIPKIAAFAVAISVFSVFIRISADFVWVHNVLYVLVVLSITLPNIAALVQKDIKRMLAFSSIAHSGFVLACILINTQMSLSALYLYWFLFVFSNVGAFGLLWFVRNTSNDTYECHHFSGLVRALPSYALLAGVFFISLAGIPPFGLFFGKVAVVMSAFSADYLYLGIIMMLNSAIAVFYYLRPVVTMFLLPPSQSTLSTADFTYNANPLSKTIIWIMGIMCCISIFVVQFLLDFIEKYVIGAY</sequence>
<evidence type="ECO:0000256" key="6">
    <source>
        <dbReference type="RuleBase" id="RU000320"/>
    </source>
</evidence>
<feature type="transmembrane region" description="Helical" evidence="5">
    <location>
        <begin position="338"/>
        <end position="358"/>
    </location>
</feature>
<dbReference type="Pfam" id="PF00361">
    <property type="entry name" value="Proton_antipo_M"/>
    <property type="match status" value="1"/>
</dbReference>
<protein>
    <recommendedName>
        <fullName evidence="5">NADH-quinone oxidoreductase subunit N</fullName>
        <ecNumber evidence="5">7.1.1.-</ecNumber>
    </recommendedName>
    <alternativeName>
        <fullName evidence="5">NADH dehydrogenase I subunit N</fullName>
    </alternativeName>
    <alternativeName>
        <fullName evidence="5">NDH-1 subunit N</fullName>
    </alternativeName>
</protein>
<evidence type="ECO:0000259" key="7">
    <source>
        <dbReference type="Pfam" id="PF00361"/>
    </source>
</evidence>
<feature type="transmembrane region" description="Helical" evidence="5">
    <location>
        <begin position="310"/>
        <end position="332"/>
    </location>
</feature>
<keyword evidence="2 5" id="KW-0812">Transmembrane</keyword>
<name>A0A5M9QIK6_9HELI</name>
<keyword evidence="5" id="KW-0813">Transport</keyword>
<dbReference type="GO" id="GO:0005886">
    <property type="term" value="C:plasma membrane"/>
    <property type="evidence" value="ECO:0007669"/>
    <property type="project" value="UniProtKB-SubCell"/>
</dbReference>
<feature type="transmembrane region" description="Helical" evidence="5">
    <location>
        <begin position="74"/>
        <end position="101"/>
    </location>
</feature>
<evidence type="ECO:0000256" key="3">
    <source>
        <dbReference type="ARBA" id="ARBA00022989"/>
    </source>
</evidence>
<organism evidence="8 9">
    <name type="scientific">Helicobacter canis</name>
    <dbReference type="NCBI Taxonomy" id="29419"/>
    <lineage>
        <taxon>Bacteria</taxon>
        <taxon>Pseudomonadati</taxon>
        <taxon>Campylobacterota</taxon>
        <taxon>Epsilonproteobacteria</taxon>
        <taxon>Campylobacterales</taxon>
        <taxon>Helicobacteraceae</taxon>
        <taxon>Helicobacter</taxon>
    </lineage>
</organism>
<accession>A0A5M9QIK6</accession>
<comment type="similarity">
    <text evidence="5">Belongs to the complex I subunit 2 family.</text>
</comment>
<comment type="subcellular location">
    <subcellularLocation>
        <location evidence="5">Cell membrane</location>
        <topology evidence="5">Multi-pass membrane protein</topology>
    </subcellularLocation>
    <subcellularLocation>
        <location evidence="1">Endomembrane system</location>
        <topology evidence="1">Multi-pass membrane protein</topology>
    </subcellularLocation>
    <subcellularLocation>
        <location evidence="6">Membrane</location>
        <topology evidence="6">Multi-pass membrane protein</topology>
    </subcellularLocation>
</comment>
<feature type="transmembrane region" description="Helical" evidence="5">
    <location>
        <begin position="378"/>
        <end position="396"/>
    </location>
</feature>
<dbReference type="GO" id="GO:0042773">
    <property type="term" value="P:ATP synthesis coupled electron transport"/>
    <property type="evidence" value="ECO:0007669"/>
    <property type="project" value="InterPro"/>
</dbReference>
<dbReference type="PANTHER" id="PTHR22773">
    <property type="entry name" value="NADH DEHYDROGENASE"/>
    <property type="match status" value="1"/>
</dbReference>
<dbReference type="AlphaFoldDB" id="A0A5M9QIK6"/>
<feature type="transmembrane region" description="Helical" evidence="5">
    <location>
        <begin position="137"/>
        <end position="157"/>
    </location>
</feature>
<feature type="transmembrane region" description="Helical" evidence="5">
    <location>
        <begin position="416"/>
        <end position="435"/>
    </location>
</feature>
<comment type="catalytic activity">
    <reaction evidence="5">
        <text>a quinone + NADH + 5 H(+)(in) = a quinol + NAD(+) + 4 H(+)(out)</text>
        <dbReference type="Rhea" id="RHEA:57888"/>
        <dbReference type="ChEBI" id="CHEBI:15378"/>
        <dbReference type="ChEBI" id="CHEBI:24646"/>
        <dbReference type="ChEBI" id="CHEBI:57540"/>
        <dbReference type="ChEBI" id="CHEBI:57945"/>
        <dbReference type="ChEBI" id="CHEBI:132124"/>
    </reaction>
</comment>
<feature type="transmembrane region" description="Helical" evidence="5">
    <location>
        <begin position="285"/>
        <end position="303"/>
    </location>
</feature>
<feature type="transmembrane region" description="Helical" evidence="5">
    <location>
        <begin position="12"/>
        <end position="37"/>
    </location>
</feature>
<dbReference type="EC" id="7.1.1.-" evidence="5"/>
<keyword evidence="5" id="KW-1278">Translocase</keyword>
<comment type="function">
    <text evidence="5">NDH-1 shuttles electrons from NADH, via FMN and iron-sulfur (Fe-S) centers, to quinones in the respiratory chain. The immediate electron acceptor for the enzyme in this species is believed to be ubiquinone. Couples the redox reaction to proton translocation (for every two electrons transferred, four hydrogen ions are translocated across the cytoplasmic membrane), and thus conserves the redox energy in a proton gradient.</text>
</comment>
<evidence type="ECO:0000313" key="8">
    <source>
        <dbReference type="EMBL" id="KAA8707889.1"/>
    </source>
</evidence>
<feature type="transmembrane region" description="Helical" evidence="5">
    <location>
        <begin position="169"/>
        <end position="190"/>
    </location>
</feature>
<dbReference type="RefSeq" id="WP_150337887.1">
    <property type="nucleotide sequence ID" value="NZ_JAERIX010000052.1"/>
</dbReference>
<evidence type="ECO:0000313" key="9">
    <source>
        <dbReference type="Proteomes" id="UP000323707"/>
    </source>
</evidence>
<feature type="transmembrane region" description="Helical" evidence="5">
    <location>
        <begin position="248"/>
        <end position="273"/>
    </location>
</feature>
<feature type="transmembrane region" description="Helical" evidence="5">
    <location>
        <begin position="49"/>
        <end position="68"/>
    </location>
</feature>
<keyword evidence="4 5" id="KW-0472">Membrane</keyword>
<comment type="caution">
    <text evidence="8">The sequence shown here is derived from an EMBL/GenBank/DDBJ whole genome shotgun (WGS) entry which is preliminary data.</text>
</comment>
<keyword evidence="3 5" id="KW-1133">Transmembrane helix</keyword>
<feature type="transmembrane region" description="Helical" evidence="5">
    <location>
        <begin position="113"/>
        <end position="131"/>
    </location>
</feature>
<dbReference type="InterPro" id="IPR001750">
    <property type="entry name" value="ND/Mrp_TM"/>
</dbReference>
<dbReference type="GO" id="GO:0048038">
    <property type="term" value="F:quinone binding"/>
    <property type="evidence" value="ECO:0007669"/>
    <property type="project" value="UniProtKB-KW"/>
</dbReference>
<keyword evidence="5" id="KW-0874">Quinone</keyword>
<dbReference type="GO" id="GO:0012505">
    <property type="term" value="C:endomembrane system"/>
    <property type="evidence" value="ECO:0007669"/>
    <property type="project" value="UniProtKB-SubCell"/>
</dbReference>
<dbReference type="GO" id="GO:0050136">
    <property type="term" value="F:NADH dehydrogenase (quinone) (non-electrogenic) activity"/>
    <property type="evidence" value="ECO:0007669"/>
    <property type="project" value="UniProtKB-UniRule"/>
</dbReference>
<evidence type="ECO:0000256" key="5">
    <source>
        <dbReference type="HAMAP-Rule" id="MF_00445"/>
    </source>
</evidence>
<feature type="transmembrane region" description="Helical" evidence="5">
    <location>
        <begin position="467"/>
        <end position="486"/>
    </location>
</feature>
<dbReference type="Proteomes" id="UP000323707">
    <property type="component" value="Unassembled WGS sequence"/>
</dbReference>
<comment type="subunit">
    <text evidence="5">NDH-1 is composed of 14 different subunits. Subunits NuoA, H, J, K, L, M, N constitute the membrane sector of the complex.</text>
</comment>
<dbReference type="NCBIfam" id="TIGR01770">
    <property type="entry name" value="NDH_I_N"/>
    <property type="match status" value="1"/>
</dbReference>
<dbReference type="InterPro" id="IPR010096">
    <property type="entry name" value="NADH-Q_OxRdtase_suN/2"/>
</dbReference>
<proteinExistence type="inferred from homology"/>
<keyword evidence="5" id="KW-0520">NAD</keyword>
<keyword evidence="5" id="KW-1003">Cell membrane</keyword>
<dbReference type="HAMAP" id="MF_00445">
    <property type="entry name" value="NDH1_NuoN_1"/>
    <property type="match status" value="1"/>
</dbReference>
<evidence type="ECO:0000256" key="1">
    <source>
        <dbReference type="ARBA" id="ARBA00004127"/>
    </source>
</evidence>